<evidence type="ECO:0000256" key="4">
    <source>
        <dbReference type="SAM" id="SignalP"/>
    </source>
</evidence>
<dbReference type="EMBL" id="JASVEJ010000006">
    <property type="protein sequence ID" value="MDL5056212.1"/>
    <property type="molecule type" value="Genomic_DNA"/>
</dbReference>
<dbReference type="InterPro" id="IPR028082">
    <property type="entry name" value="Peripla_BP_I"/>
</dbReference>
<dbReference type="CDD" id="cd01536">
    <property type="entry name" value="PBP1_ABC_sugar_binding-like"/>
    <property type="match status" value="1"/>
</dbReference>
<gene>
    <name evidence="6" type="ORF">QQ055_01820</name>
</gene>
<proteinExistence type="inferred from homology"/>
<feature type="chain" id="PRO_5047531694" evidence="4">
    <location>
        <begin position="34"/>
        <end position="343"/>
    </location>
</feature>
<dbReference type="PANTHER" id="PTHR46847">
    <property type="entry name" value="D-ALLOSE-BINDING PERIPLASMIC PROTEIN-RELATED"/>
    <property type="match status" value="1"/>
</dbReference>
<dbReference type="InterPro" id="IPR025997">
    <property type="entry name" value="SBP_2_dom"/>
</dbReference>
<evidence type="ECO:0000313" key="7">
    <source>
        <dbReference type="Proteomes" id="UP001230986"/>
    </source>
</evidence>
<keyword evidence="7" id="KW-1185">Reference proteome</keyword>
<protein>
    <submittedName>
        <fullName evidence="6">Sugar ABC transporter substrate-binding protein</fullName>
    </submittedName>
</protein>
<comment type="subcellular location">
    <subcellularLocation>
        <location evidence="1">Cell envelope</location>
    </subcellularLocation>
</comment>
<dbReference type="Proteomes" id="UP001230986">
    <property type="component" value="Unassembled WGS sequence"/>
</dbReference>
<evidence type="ECO:0000256" key="3">
    <source>
        <dbReference type="ARBA" id="ARBA00022729"/>
    </source>
</evidence>
<dbReference type="Gene3D" id="3.40.50.2300">
    <property type="match status" value="2"/>
</dbReference>
<dbReference type="PANTHER" id="PTHR46847:SF1">
    <property type="entry name" value="D-ALLOSE-BINDING PERIPLASMIC PROTEIN-RELATED"/>
    <property type="match status" value="1"/>
</dbReference>
<name>A0ABT7LVZ4_9CYAN</name>
<dbReference type="RefSeq" id="WP_285965071.1">
    <property type="nucleotide sequence ID" value="NZ_JASVEJ010000006.1"/>
</dbReference>
<evidence type="ECO:0000259" key="5">
    <source>
        <dbReference type="Pfam" id="PF13407"/>
    </source>
</evidence>
<feature type="signal peptide" evidence="4">
    <location>
        <begin position="1"/>
        <end position="33"/>
    </location>
</feature>
<evidence type="ECO:0000256" key="2">
    <source>
        <dbReference type="ARBA" id="ARBA00007639"/>
    </source>
</evidence>
<dbReference type="Pfam" id="PF13407">
    <property type="entry name" value="Peripla_BP_4"/>
    <property type="match status" value="1"/>
</dbReference>
<evidence type="ECO:0000256" key="1">
    <source>
        <dbReference type="ARBA" id="ARBA00004196"/>
    </source>
</evidence>
<evidence type="ECO:0000313" key="6">
    <source>
        <dbReference type="EMBL" id="MDL5056212.1"/>
    </source>
</evidence>
<sequence length="343" mass="36786">MTSRSALVRLLSLLTLAALIASVLPFSLGIAFAQDGDCPTAKDSYVIGFANLTEDIVFTQLVREGILETAEALGNVEIVLADNRLDGATALANTENFITQGVDAIIHFQTDEAFGNVIMARARAAGIPVFAIDIPMPGATFFGADNYYAGQLAGEALAEWVNENWDGQADAMLILELPQSGPIPAARMQGMEEAFQENVETPVPADMIFRLDSQNTQEEAFRVVSDTLPAIPADARIVAVTINDGTALGTIAAVEAAGRAENLMVVGQNADPSGQEEMIKENSRYLGATAYFPENYGAQLLPEVIATLECEPVPPSIFIEHVFVSAENVCDFYPESWPDYCAE</sequence>
<keyword evidence="3 4" id="KW-0732">Signal</keyword>
<comment type="similarity">
    <text evidence="2">Belongs to the bacterial solute-binding protein 2 family.</text>
</comment>
<accession>A0ABT7LVZ4</accession>
<feature type="domain" description="Periplasmic binding protein" evidence="5">
    <location>
        <begin position="47"/>
        <end position="299"/>
    </location>
</feature>
<reference evidence="6 7" key="1">
    <citation type="submission" date="2023-06" db="EMBL/GenBank/DDBJ databases">
        <title>Whole genome sequence of Oscillatoria calcuttensis NRMC-F 0142.</title>
        <authorList>
            <person name="Shakena Fathima T."/>
            <person name="Muralitharan G."/>
            <person name="Thajuddin N."/>
        </authorList>
    </citation>
    <scope>NUCLEOTIDE SEQUENCE [LARGE SCALE GENOMIC DNA]</scope>
    <source>
        <strain evidence="6 7">NRMC-F 0142</strain>
    </source>
</reference>
<comment type="caution">
    <text evidence="6">The sequence shown here is derived from an EMBL/GenBank/DDBJ whole genome shotgun (WGS) entry which is preliminary data.</text>
</comment>
<organism evidence="6 7">
    <name type="scientific">Geitlerinema calcuttense NRMC-F 0142</name>
    <dbReference type="NCBI Taxonomy" id="2922238"/>
    <lineage>
        <taxon>Bacteria</taxon>
        <taxon>Bacillati</taxon>
        <taxon>Cyanobacteriota</taxon>
        <taxon>Cyanophyceae</taxon>
        <taxon>Geitlerinematales</taxon>
        <taxon>Geitlerinemataceae</taxon>
        <taxon>Geitlerinema</taxon>
    </lineage>
</organism>
<dbReference type="SUPFAM" id="SSF53822">
    <property type="entry name" value="Periplasmic binding protein-like I"/>
    <property type="match status" value="1"/>
</dbReference>